<name>A0A1M7Y4B1_9FIRM</name>
<dbReference type="EMBL" id="FRFD01000004">
    <property type="protein sequence ID" value="SHO47068.1"/>
    <property type="molecule type" value="Genomic_DNA"/>
</dbReference>
<proteinExistence type="predicted"/>
<protein>
    <submittedName>
        <fullName evidence="1">Uncharacterized protein</fullName>
    </submittedName>
</protein>
<evidence type="ECO:0000313" key="1">
    <source>
        <dbReference type="EMBL" id="SHO47068.1"/>
    </source>
</evidence>
<organism evidence="1 2">
    <name type="scientific">Anaerocolumna xylanovorans DSM 12503</name>
    <dbReference type="NCBI Taxonomy" id="1121345"/>
    <lineage>
        <taxon>Bacteria</taxon>
        <taxon>Bacillati</taxon>
        <taxon>Bacillota</taxon>
        <taxon>Clostridia</taxon>
        <taxon>Lachnospirales</taxon>
        <taxon>Lachnospiraceae</taxon>
        <taxon>Anaerocolumna</taxon>
    </lineage>
</organism>
<dbReference type="Proteomes" id="UP000184612">
    <property type="component" value="Unassembled WGS sequence"/>
</dbReference>
<sequence length="67" mass="7495">MGEENKMKKFIAVLIVLTLVLCIWSKNPADVSLKQLPDDYSLEDGAVSSQSGAWIDHVVVYSDLVWK</sequence>
<dbReference type="AlphaFoldDB" id="A0A1M7Y4B1"/>
<evidence type="ECO:0000313" key="2">
    <source>
        <dbReference type="Proteomes" id="UP000184612"/>
    </source>
</evidence>
<gene>
    <name evidence="1" type="ORF">SAMN02745217_01385</name>
</gene>
<reference evidence="1 2" key="1">
    <citation type="submission" date="2016-12" db="EMBL/GenBank/DDBJ databases">
        <authorList>
            <person name="Song W.-J."/>
            <person name="Kurnit D.M."/>
        </authorList>
    </citation>
    <scope>NUCLEOTIDE SEQUENCE [LARGE SCALE GENOMIC DNA]</scope>
    <source>
        <strain evidence="1 2">DSM 12503</strain>
    </source>
</reference>
<keyword evidence="2" id="KW-1185">Reference proteome</keyword>
<accession>A0A1M7Y4B1</accession>